<sequence length="342" mass="38735">MAVNRPMGLNFIDLPIGPPHFANDSQLSFNTGKLQFPDSAREYDFTADDLQDEGQIGRGNFGTVNRMVHRDSGHVLAVKRIRSTTVQPEERRRLLRELETVMAANSCENIVRFFGAVFFEGDCWLCMELLDISLDTLYKNVYKNGFRLPEDMLGYIAVATISALSYLRTSLRMIHRDVKPSNILLDQRGMIKLCDFGIAGELVDSIAKTQEVGCKPYMAPERLSPTPAPYGVQSDVWSLGITLHEVAMGKFPYSSWNTIFEQVEQVVHGDVPMLLVNTPENFSIELVQFCNSCLIKDKDHRPRYHDLMGMAFYRKYDLHGEQLAAARQHIGTFVAQFITKPS</sequence>
<dbReference type="EC" id="2.7.12.2" evidence="7"/>
<evidence type="ECO:0000259" key="10">
    <source>
        <dbReference type="PROSITE" id="PS50011"/>
    </source>
</evidence>
<evidence type="ECO:0000256" key="9">
    <source>
        <dbReference type="RuleBase" id="RU000304"/>
    </source>
</evidence>
<evidence type="ECO:0000256" key="8">
    <source>
        <dbReference type="PROSITE-ProRule" id="PRU10141"/>
    </source>
</evidence>
<evidence type="ECO:0000256" key="5">
    <source>
        <dbReference type="ARBA" id="ARBA00022840"/>
    </source>
</evidence>
<dbReference type="FunFam" id="3.30.200.20:FF:000040">
    <property type="entry name" value="Dual specificity mitogen-activated protein kinase kinase"/>
    <property type="match status" value="1"/>
</dbReference>
<protein>
    <recommendedName>
        <fullName evidence="7">mitogen-activated protein kinase kinase</fullName>
        <ecNumber evidence="7">2.7.12.2</ecNumber>
    </recommendedName>
</protein>
<keyword evidence="5 8" id="KW-0067">ATP-binding</keyword>
<dbReference type="InterPro" id="IPR000719">
    <property type="entry name" value="Prot_kinase_dom"/>
</dbReference>
<dbReference type="EMBL" id="CATQJA010000945">
    <property type="protein sequence ID" value="CAJ0564970.1"/>
    <property type="molecule type" value="Genomic_DNA"/>
</dbReference>
<keyword evidence="1 9" id="KW-0723">Serine/threonine-protein kinase</keyword>
<dbReference type="Pfam" id="PF00069">
    <property type="entry name" value="Pkinase"/>
    <property type="match status" value="1"/>
</dbReference>
<evidence type="ECO:0000256" key="7">
    <source>
        <dbReference type="ARBA" id="ARBA00038999"/>
    </source>
</evidence>
<comment type="caution">
    <text evidence="12">The sequence shown here is derived from an EMBL/GenBank/DDBJ whole genome shotgun (WGS) entry which is preliminary data.</text>
</comment>
<feature type="binding site" evidence="8">
    <location>
        <position position="79"/>
    </location>
    <ligand>
        <name>ATP</name>
        <dbReference type="ChEBI" id="CHEBI:30616"/>
    </ligand>
</feature>
<keyword evidence="3 8" id="KW-0547">Nucleotide-binding</keyword>
<dbReference type="PROSITE" id="PS00107">
    <property type="entry name" value="PROTEIN_KINASE_ATP"/>
    <property type="match status" value="1"/>
</dbReference>
<feature type="domain" description="Protein kinase" evidence="10">
    <location>
        <begin position="50"/>
        <end position="313"/>
    </location>
</feature>
<dbReference type="Proteomes" id="UP001177023">
    <property type="component" value="Unassembled WGS sequence"/>
</dbReference>
<dbReference type="GO" id="GO:0004674">
    <property type="term" value="F:protein serine/threonine kinase activity"/>
    <property type="evidence" value="ECO:0007669"/>
    <property type="project" value="UniProtKB-KW"/>
</dbReference>
<dbReference type="AlphaFoldDB" id="A0AA36G1G2"/>
<dbReference type="GO" id="GO:0008545">
    <property type="term" value="F:JUN kinase kinase activity"/>
    <property type="evidence" value="ECO:0007669"/>
    <property type="project" value="TreeGrafter"/>
</dbReference>
<accession>A0AA36G1G2</accession>
<reference evidence="12" key="1">
    <citation type="submission" date="2023-06" db="EMBL/GenBank/DDBJ databases">
        <authorList>
            <person name="Delattre M."/>
        </authorList>
    </citation>
    <scope>NUCLEOTIDE SEQUENCE</scope>
    <source>
        <strain evidence="12">AF72</strain>
    </source>
</reference>
<gene>
    <name evidence="12" type="ORF">MSPICULIGERA_LOCUS13372</name>
    <name evidence="11" type="ORF">MSPICULIGERA_LOCUS3633</name>
</gene>
<keyword evidence="4" id="KW-0418">Kinase</keyword>
<dbReference type="InterPro" id="IPR008271">
    <property type="entry name" value="Ser/Thr_kinase_AS"/>
</dbReference>
<dbReference type="Gene3D" id="3.30.200.20">
    <property type="entry name" value="Phosphorylase Kinase, domain 1"/>
    <property type="match status" value="1"/>
</dbReference>
<evidence type="ECO:0000313" key="12">
    <source>
        <dbReference type="EMBL" id="CAJ0575055.1"/>
    </source>
</evidence>
<dbReference type="PANTHER" id="PTHR48013:SF15">
    <property type="entry name" value="DUAL SPECIFICITY MITOGEN-ACTIVATED PROTEIN KINASE KINASE 4"/>
    <property type="match status" value="1"/>
</dbReference>
<keyword evidence="13" id="KW-1185">Reference proteome</keyword>
<dbReference type="PANTHER" id="PTHR48013">
    <property type="entry name" value="DUAL SPECIFICITY MITOGEN-ACTIVATED PROTEIN KINASE KINASE 5-RELATED"/>
    <property type="match status" value="1"/>
</dbReference>
<dbReference type="InterPro" id="IPR017441">
    <property type="entry name" value="Protein_kinase_ATP_BS"/>
</dbReference>
<evidence type="ECO:0000256" key="6">
    <source>
        <dbReference type="ARBA" id="ARBA00038035"/>
    </source>
</evidence>
<organism evidence="12 13">
    <name type="scientific">Mesorhabditis spiculigera</name>
    <dbReference type="NCBI Taxonomy" id="96644"/>
    <lineage>
        <taxon>Eukaryota</taxon>
        <taxon>Metazoa</taxon>
        <taxon>Ecdysozoa</taxon>
        <taxon>Nematoda</taxon>
        <taxon>Chromadorea</taxon>
        <taxon>Rhabditida</taxon>
        <taxon>Rhabditina</taxon>
        <taxon>Rhabditomorpha</taxon>
        <taxon>Rhabditoidea</taxon>
        <taxon>Rhabditidae</taxon>
        <taxon>Mesorhabditinae</taxon>
        <taxon>Mesorhabditis</taxon>
    </lineage>
</organism>
<dbReference type="PROSITE" id="PS50011">
    <property type="entry name" value="PROTEIN_KINASE_DOM"/>
    <property type="match status" value="1"/>
</dbReference>
<dbReference type="InterPro" id="IPR011009">
    <property type="entry name" value="Kinase-like_dom_sf"/>
</dbReference>
<dbReference type="GO" id="GO:0005524">
    <property type="term" value="F:ATP binding"/>
    <property type="evidence" value="ECO:0007669"/>
    <property type="project" value="UniProtKB-UniRule"/>
</dbReference>
<name>A0AA36G1G2_9BILA</name>
<evidence type="ECO:0000256" key="2">
    <source>
        <dbReference type="ARBA" id="ARBA00022679"/>
    </source>
</evidence>
<feature type="non-terminal residue" evidence="12">
    <location>
        <position position="342"/>
    </location>
</feature>
<dbReference type="EMBL" id="CATQJA010002635">
    <property type="protein sequence ID" value="CAJ0575055.1"/>
    <property type="molecule type" value="Genomic_DNA"/>
</dbReference>
<dbReference type="SUPFAM" id="SSF56112">
    <property type="entry name" value="Protein kinase-like (PK-like)"/>
    <property type="match status" value="1"/>
</dbReference>
<evidence type="ECO:0000313" key="13">
    <source>
        <dbReference type="Proteomes" id="UP001177023"/>
    </source>
</evidence>
<proteinExistence type="inferred from homology"/>
<dbReference type="SMART" id="SM00220">
    <property type="entry name" value="S_TKc"/>
    <property type="match status" value="1"/>
</dbReference>
<dbReference type="Gene3D" id="1.10.510.10">
    <property type="entry name" value="Transferase(Phosphotransferase) domain 1"/>
    <property type="match status" value="1"/>
</dbReference>
<evidence type="ECO:0000256" key="1">
    <source>
        <dbReference type="ARBA" id="ARBA00022527"/>
    </source>
</evidence>
<dbReference type="PROSITE" id="PS00108">
    <property type="entry name" value="PROTEIN_KINASE_ST"/>
    <property type="match status" value="1"/>
</dbReference>
<evidence type="ECO:0000256" key="4">
    <source>
        <dbReference type="ARBA" id="ARBA00022777"/>
    </source>
</evidence>
<keyword evidence="2" id="KW-0808">Transferase</keyword>
<evidence type="ECO:0000313" key="11">
    <source>
        <dbReference type="EMBL" id="CAJ0564970.1"/>
    </source>
</evidence>
<evidence type="ECO:0000256" key="3">
    <source>
        <dbReference type="ARBA" id="ARBA00022741"/>
    </source>
</evidence>
<comment type="similarity">
    <text evidence="6">Belongs to the protein kinase superfamily. STE Ser/Thr protein kinase family. MAP kinase kinase subfamily.</text>
</comment>